<organism evidence="2 3">
    <name type="scientific">Vavraia culicis (isolate floridensis)</name>
    <name type="common">Microsporidian parasite</name>
    <dbReference type="NCBI Taxonomy" id="948595"/>
    <lineage>
        <taxon>Eukaryota</taxon>
        <taxon>Fungi</taxon>
        <taxon>Fungi incertae sedis</taxon>
        <taxon>Microsporidia</taxon>
        <taxon>Pleistophoridae</taxon>
        <taxon>Vavraia</taxon>
    </lineage>
</organism>
<evidence type="ECO:0000256" key="1">
    <source>
        <dbReference type="SAM" id="Phobius"/>
    </source>
</evidence>
<dbReference type="InParanoid" id="L2GTM3"/>
<dbReference type="EMBL" id="GL877428">
    <property type="protein sequence ID" value="ELA46964.1"/>
    <property type="molecule type" value="Genomic_DNA"/>
</dbReference>
<keyword evidence="3" id="KW-1185">Reference proteome</keyword>
<evidence type="ECO:0000313" key="3">
    <source>
        <dbReference type="Proteomes" id="UP000011081"/>
    </source>
</evidence>
<evidence type="ECO:0000313" key="2">
    <source>
        <dbReference type="EMBL" id="ELA46964.1"/>
    </source>
</evidence>
<proteinExistence type="predicted"/>
<dbReference type="RefSeq" id="XP_008074600.1">
    <property type="nucleotide sequence ID" value="XM_008076409.1"/>
</dbReference>
<keyword evidence="1" id="KW-0812">Transmembrane</keyword>
<dbReference type="OMA" id="FESFMYS"/>
<dbReference type="HOGENOM" id="CLU_723675_0_0_1"/>
<dbReference type="AlphaFoldDB" id="L2GTM3"/>
<sequence length="345" mass="40410">MANTTTPIRKKFSVGKLILSCLLVGLIAIIAHFILKYMYSFVWLNEDTDARIFYSWRTKHADKHMIGPYEHVADKTWDTSNKELKDFLEFAQGSKKMLDDKGPEHFPRGSMQYYTHTFEWNDSVFLPVRKHLMTMTTKDASENKDVKVIYLDLPDFKLSGLGNDHLENVDNMHDAMSDLVSLLRCLIDIKKEDKLLDGTDPEKNIIIDHTFNLWNKMEYKYTVRNGDKKKTTDLTKAHVLKFYRNLARASTTVFESFMYSRMFFMFYFYTTSAFPDEDNTDKRFENATKMFTHIMSRAYKDPADAKKESKFAAGFRKFYSPKMLDLPDFDNNEATRVVDEIGIQD</sequence>
<keyword evidence="1" id="KW-1133">Transmembrane helix</keyword>
<dbReference type="GeneID" id="19879459"/>
<gene>
    <name evidence="2" type="ORF">VCUG_01583</name>
</gene>
<feature type="transmembrane region" description="Helical" evidence="1">
    <location>
        <begin position="17"/>
        <end position="39"/>
    </location>
</feature>
<accession>L2GTM3</accession>
<dbReference type="VEuPathDB" id="MicrosporidiaDB:VCUG_01583"/>
<name>L2GTM3_VAVCU</name>
<protein>
    <submittedName>
        <fullName evidence="2">Uncharacterized protein</fullName>
    </submittedName>
</protein>
<keyword evidence="1" id="KW-0472">Membrane</keyword>
<reference evidence="3" key="1">
    <citation type="submission" date="2011-03" db="EMBL/GenBank/DDBJ databases">
        <title>The genome sequence of Vavraia culicis strain floridensis.</title>
        <authorList>
            <consortium name="The Broad Institute Genome Sequencing Platform"/>
            <person name="Cuomo C."/>
            <person name="Becnel J."/>
            <person name="Sanscrainte N."/>
            <person name="Young S.K."/>
            <person name="Zeng Q."/>
            <person name="Gargeya S."/>
            <person name="Fitzgerald M."/>
            <person name="Haas B."/>
            <person name="Abouelleil A."/>
            <person name="Alvarado L."/>
            <person name="Arachchi H.M."/>
            <person name="Berlin A."/>
            <person name="Chapman S.B."/>
            <person name="Gearin G."/>
            <person name="Goldberg J."/>
            <person name="Griggs A."/>
            <person name="Gujja S."/>
            <person name="Hansen M."/>
            <person name="Heiman D."/>
            <person name="Howarth C."/>
            <person name="Larimer J."/>
            <person name="Lui A."/>
            <person name="MacDonald P.J.P."/>
            <person name="McCowen C."/>
            <person name="Montmayeur A."/>
            <person name="Murphy C."/>
            <person name="Neiman D."/>
            <person name="Pearson M."/>
            <person name="Priest M."/>
            <person name="Roberts A."/>
            <person name="Saif S."/>
            <person name="Shea T."/>
            <person name="Sisk P."/>
            <person name="Stolte C."/>
            <person name="Sykes S."/>
            <person name="Wortman J."/>
            <person name="Nusbaum C."/>
            <person name="Birren B."/>
        </authorList>
    </citation>
    <scope>NUCLEOTIDE SEQUENCE [LARGE SCALE GENOMIC DNA]</scope>
    <source>
        <strain evidence="3">floridensis</strain>
    </source>
</reference>
<dbReference type="OrthoDB" id="10350722at2759"/>
<dbReference type="Proteomes" id="UP000011081">
    <property type="component" value="Unassembled WGS sequence"/>
</dbReference>